<keyword evidence="3" id="KW-1003">Cell membrane</keyword>
<evidence type="ECO:0000256" key="4">
    <source>
        <dbReference type="ARBA" id="ARBA00022519"/>
    </source>
</evidence>
<evidence type="ECO:0000256" key="6">
    <source>
        <dbReference type="ARBA" id="ARBA00022927"/>
    </source>
</evidence>
<dbReference type="InterPro" id="IPR024961">
    <property type="entry name" value="T2SS_GspC_N"/>
</dbReference>
<evidence type="ECO:0000313" key="11">
    <source>
        <dbReference type="EMBL" id="MBF5054615.1"/>
    </source>
</evidence>
<evidence type="ECO:0000256" key="5">
    <source>
        <dbReference type="ARBA" id="ARBA00022692"/>
    </source>
</evidence>
<evidence type="ECO:0000256" key="2">
    <source>
        <dbReference type="ARBA" id="ARBA00022448"/>
    </source>
</evidence>
<keyword evidence="12" id="KW-1185">Reference proteome</keyword>
<sequence>MSGQKTIYKCLFLLALFFLCVIFFFLRESNGTDDADNKKAETHTVSPQPDVARAPAPHTEAPAALLQRETVDTDSLALLAVFQAHSPLAAAVIHTEGHGAHRYNVGETLPEGGLLAAIRPTEVIIEDQGRQITLRLALRGGGRAEIADADKDEASAEDDDGPKVPQRVLDFLEKFDLTPVSESSPQGYRVGEDFPESGTQEVGVKPGDTIVTINGYPVGEYHSDYLVWLSFKDTQKASVQVRSEDGKQFSFHYPDDIKGVSGYVPDS</sequence>
<evidence type="ECO:0000256" key="1">
    <source>
        <dbReference type="ARBA" id="ARBA00004533"/>
    </source>
</evidence>
<comment type="caution">
    <text evidence="11">The sequence shown here is derived from an EMBL/GenBank/DDBJ whole genome shotgun (WGS) entry which is preliminary data.</text>
</comment>
<dbReference type="Gene3D" id="2.30.30.830">
    <property type="match status" value="1"/>
</dbReference>
<name>A0ABS0AKP7_9GAMM</name>
<evidence type="ECO:0000256" key="3">
    <source>
        <dbReference type="ARBA" id="ARBA00022475"/>
    </source>
</evidence>
<proteinExistence type="predicted"/>
<dbReference type="Proteomes" id="UP000644441">
    <property type="component" value="Unassembled WGS sequence"/>
</dbReference>
<keyword evidence="2" id="KW-0813">Transport</keyword>
<evidence type="ECO:0000256" key="8">
    <source>
        <dbReference type="ARBA" id="ARBA00023136"/>
    </source>
</evidence>
<evidence type="ECO:0000259" key="10">
    <source>
        <dbReference type="Pfam" id="PF11356"/>
    </source>
</evidence>
<feature type="domain" description="Type II secretion system protein GspC N-terminal" evidence="10">
    <location>
        <begin position="75"/>
        <end position="136"/>
    </location>
</feature>
<feature type="region of interest" description="Disordered" evidence="9">
    <location>
        <begin position="33"/>
        <end position="56"/>
    </location>
</feature>
<organism evidence="11 12">
    <name type="scientific">Alloalcanivorax venustensis ISO4</name>
    <dbReference type="NCBI Taxonomy" id="1177184"/>
    <lineage>
        <taxon>Bacteria</taxon>
        <taxon>Pseudomonadati</taxon>
        <taxon>Pseudomonadota</taxon>
        <taxon>Gammaproteobacteria</taxon>
        <taxon>Oceanospirillales</taxon>
        <taxon>Alcanivoracaceae</taxon>
        <taxon>Alloalcanivorax</taxon>
    </lineage>
</organism>
<accession>A0ABS0AKP7</accession>
<reference evidence="11 12" key="1">
    <citation type="submission" date="2012-09" db="EMBL/GenBank/DDBJ databases">
        <title>Genome Sequence of alkane-degrading Bacterium Alcanivorax venustensis ISO4.</title>
        <authorList>
            <person name="Lai Q."/>
            <person name="Shao Z."/>
        </authorList>
    </citation>
    <scope>NUCLEOTIDE SEQUENCE [LARGE SCALE GENOMIC DNA]</scope>
    <source>
        <strain evidence="11 12">ISO4</strain>
    </source>
</reference>
<dbReference type="SUPFAM" id="SSF50156">
    <property type="entry name" value="PDZ domain-like"/>
    <property type="match status" value="1"/>
</dbReference>
<keyword evidence="7" id="KW-1133">Transmembrane helix</keyword>
<keyword evidence="4" id="KW-0997">Cell inner membrane</keyword>
<gene>
    <name evidence="11" type="ORF">ISO4_03217</name>
</gene>
<evidence type="ECO:0000256" key="9">
    <source>
        <dbReference type="SAM" id="MobiDB-lite"/>
    </source>
</evidence>
<keyword evidence="8" id="KW-0472">Membrane</keyword>
<protein>
    <recommendedName>
        <fullName evidence="10">Type II secretion system protein GspC N-terminal domain-containing protein</fullName>
    </recommendedName>
</protein>
<evidence type="ECO:0000313" key="12">
    <source>
        <dbReference type="Proteomes" id="UP000644441"/>
    </source>
</evidence>
<dbReference type="RefSeq" id="WP_194856916.1">
    <property type="nucleotide sequence ID" value="NZ_ARXR01000057.1"/>
</dbReference>
<dbReference type="Pfam" id="PF11356">
    <property type="entry name" value="T2SSC"/>
    <property type="match status" value="1"/>
</dbReference>
<keyword evidence="5" id="KW-0812">Transmembrane</keyword>
<keyword evidence="6" id="KW-0653">Protein transport</keyword>
<dbReference type="EMBL" id="ARXR01000057">
    <property type="protein sequence ID" value="MBF5054615.1"/>
    <property type="molecule type" value="Genomic_DNA"/>
</dbReference>
<dbReference type="InterPro" id="IPR036034">
    <property type="entry name" value="PDZ_sf"/>
</dbReference>
<dbReference type="Gene3D" id="2.30.42.10">
    <property type="match status" value="1"/>
</dbReference>
<evidence type="ECO:0000256" key="7">
    <source>
        <dbReference type="ARBA" id="ARBA00022989"/>
    </source>
</evidence>
<comment type="subcellular location">
    <subcellularLocation>
        <location evidence="1">Cell inner membrane</location>
    </subcellularLocation>
</comment>